<evidence type="ECO:0000313" key="4">
    <source>
        <dbReference type="Proteomes" id="UP000250796"/>
    </source>
</evidence>
<gene>
    <name evidence="3" type="ORF">MESINF_0418</name>
</gene>
<proteinExistence type="predicted"/>
<feature type="domain" description="Peptidoglycan beta-N-acetylmuramidase NamZ N-terminal" evidence="1">
    <location>
        <begin position="22"/>
        <end position="219"/>
    </location>
</feature>
<dbReference type="PANTHER" id="PTHR42915:SF1">
    <property type="entry name" value="PEPTIDOGLYCAN BETA-N-ACETYLMURAMIDASE NAMZ"/>
    <property type="match status" value="1"/>
</dbReference>
<accession>A0A7Z7LD80</accession>
<dbReference type="GO" id="GO:0033922">
    <property type="term" value="F:peptidoglycan beta-N-acetylmuramidase activity"/>
    <property type="evidence" value="ECO:0007669"/>
    <property type="project" value="InterPro"/>
</dbReference>
<dbReference type="EMBL" id="LS974202">
    <property type="protein sequence ID" value="SSC11867.1"/>
    <property type="molecule type" value="Genomic_DNA"/>
</dbReference>
<feature type="domain" description="Peptidoglycan beta-N-acetylmuramidase NamZ C-terminal" evidence="2">
    <location>
        <begin position="224"/>
        <end position="363"/>
    </location>
</feature>
<dbReference type="KEGG" id="minf:MESINF_0418"/>
<evidence type="ECO:0000259" key="1">
    <source>
        <dbReference type="Pfam" id="PF07075"/>
    </source>
</evidence>
<evidence type="ECO:0000259" key="2">
    <source>
        <dbReference type="Pfam" id="PF20732"/>
    </source>
</evidence>
<name>A0A7Z7LD80_9BACT</name>
<dbReference type="Pfam" id="PF20732">
    <property type="entry name" value="NamZ_C"/>
    <property type="match status" value="1"/>
</dbReference>
<protein>
    <recommendedName>
        <fullName evidence="5">DUF1343 domain-containing protein</fullName>
    </recommendedName>
</protein>
<dbReference type="PIRSF" id="PIRSF016719">
    <property type="entry name" value="UCP016719"/>
    <property type="match status" value="1"/>
</dbReference>
<dbReference type="PANTHER" id="PTHR42915">
    <property type="entry name" value="HYPOTHETICAL 460 KDA PROTEIN IN FEUA-SIGW INTERGENIC REGION [PRECURSOR]"/>
    <property type="match status" value="1"/>
</dbReference>
<dbReference type="Gene3D" id="3.40.50.12170">
    <property type="entry name" value="Uncharacterised protein PF07075, DUF1343"/>
    <property type="match status" value="1"/>
</dbReference>
<organism evidence="3 4">
    <name type="scientific">Mesotoga infera</name>
    <dbReference type="NCBI Taxonomy" id="1236046"/>
    <lineage>
        <taxon>Bacteria</taxon>
        <taxon>Thermotogati</taxon>
        <taxon>Thermotogota</taxon>
        <taxon>Thermotogae</taxon>
        <taxon>Kosmotogales</taxon>
        <taxon>Kosmotogaceae</taxon>
        <taxon>Mesotoga</taxon>
    </lineage>
</organism>
<dbReference type="InterPro" id="IPR048503">
    <property type="entry name" value="NamZ_C"/>
</dbReference>
<dbReference type="InterPro" id="IPR048502">
    <property type="entry name" value="NamZ_N"/>
</dbReference>
<evidence type="ECO:0008006" key="5">
    <source>
        <dbReference type="Google" id="ProtNLM"/>
    </source>
</evidence>
<dbReference type="AlphaFoldDB" id="A0A7Z7LD80"/>
<sequence>MVLQGIDVLSRRDFADLKDMSIGLVTNYSFIDNSLRCGIDMMFKSGLKVRKIFTPEHGLGGIADGVVYDDSIHPRYNVPVVSLYGSKRKPRAEDLDGLDILVYDIQDVGLRYYTFIYTLAFTMESAAESGKRYMVLDRVNPLGRGVFGSRIDNDLQTFVGGYRLPLQYGLTSGELAIYLKKLNRLDLDLRVVPAEGWKGETFDETSLVWNVPSPNIPTFDSLLGYAGTCFFEGTNVSEGRGTFKPFLVIGAPWIDGFDMAEKIKEDFPSVKVRRREFMPFYRKYANASCDGIEFFPSKSDNFFLLTLSIMEYLLKYEKFEISDRLDDLMGVKESARKIRSGSLKPDQWKSSGEEFIEFAQDCLIHPGRLFYR</sequence>
<evidence type="ECO:0000313" key="3">
    <source>
        <dbReference type="EMBL" id="SSC11867.1"/>
    </source>
</evidence>
<dbReference type="Proteomes" id="UP000250796">
    <property type="component" value="Chromosome MESINF"/>
</dbReference>
<reference evidence="3 4" key="1">
    <citation type="submission" date="2017-01" db="EMBL/GenBank/DDBJ databases">
        <authorList>
            <person name="Erauso G."/>
        </authorList>
    </citation>
    <scope>NUCLEOTIDE SEQUENCE [LARGE SCALE GENOMIC DNA]</scope>
    <source>
        <strain evidence="3">MESINF1</strain>
    </source>
</reference>
<keyword evidence="4" id="KW-1185">Reference proteome</keyword>
<dbReference type="Pfam" id="PF07075">
    <property type="entry name" value="NamZ_N"/>
    <property type="match status" value="1"/>
</dbReference>
<dbReference type="Gene3D" id="3.90.1150.140">
    <property type="match status" value="1"/>
</dbReference>
<dbReference type="InterPro" id="IPR008302">
    <property type="entry name" value="NamZ"/>
</dbReference>